<dbReference type="InterPro" id="IPR000835">
    <property type="entry name" value="HTH_MarR-typ"/>
</dbReference>
<proteinExistence type="predicted"/>
<comment type="caution">
    <text evidence="5">The sequence shown here is derived from an EMBL/GenBank/DDBJ whole genome shotgun (WGS) entry which is preliminary data.</text>
</comment>
<evidence type="ECO:0000313" key="5">
    <source>
        <dbReference type="EMBL" id="MBP1996323.1"/>
    </source>
</evidence>
<evidence type="ECO:0000256" key="2">
    <source>
        <dbReference type="ARBA" id="ARBA00023125"/>
    </source>
</evidence>
<evidence type="ECO:0000256" key="3">
    <source>
        <dbReference type="ARBA" id="ARBA00023163"/>
    </source>
</evidence>
<evidence type="ECO:0000313" key="6">
    <source>
        <dbReference type="Proteomes" id="UP001519287"/>
    </source>
</evidence>
<name>A0ABS4J8Z9_9BACL</name>
<dbReference type="SMART" id="SM00347">
    <property type="entry name" value="HTH_MARR"/>
    <property type="match status" value="1"/>
</dbReference>
<dbReference type="RefSeq" id="WP_312894991.1">
    <property type="nucleotide sequence ID" value="NZ_JAGGLB010000047.1"/>
</dbReference>
<feature type="domain" description="HTH marR-type" evidence="4">
    <location>
        <begin position="3"/>
        <end position="135"/>
    </location>
</feature>
<dbReference type="PANTHER" id="PTHR42756:SF1">
    <property type="entry name" value="TRANSCRIPTIONAL REPRESSOR OF EMRAB OPERON"/>
    <property type="match status" value="1"/>
</dbReference>
<dbReference type="PRINTS" id="PR00598">
    <property type="entry name" value="HTHMARR"/>
</dbReference>
<dbReference type="Gene3D" id="1.10.10.10">
    <property type="entry name" value="Winged helix-like DNA-binding domain superfamily/Winged helix DNA-binding domain"/>
    <property type="match status" value="1"/>
</dbReference>
<protein>
    <submittedName>
        <fullName evidence="5">DNA-binding MarR family transcriptional regulator</fullName>
    </submittedName>
</protein>
<dbReference type="EMBL" id="JAGGLB010000047">
    <property type="protein sequence ID" value="MBP1996323.1"/>
    <property type="molecule type" value="Genomic_DNA"/>
</dbReference>
<dbReference type="PANTHER" id="PTHR42756">
    <property type="entry name" value="TRANSCRIPTIONAL REGULATOR, MARR"/>
    <property type="match status" value="1"/>
</dbReference>
<organism evidence="5 6">
    <name type="scientific">Paenibacillus eucommiae</name>
    <dbReference type="NCBI Taxonomy" id="1355755"/>
    <lineage>
        <taxon>Bacteria</taxon>
        <taxon>Bacillati</taxon>
        <taxon>Bacillota</taxon>
        <taxon>Bacilli</taxon>
        <taxon>Bacillales</taxon>
        <taxon>Paenibacillaceae</taxon>
        <taxon>Paenibacillus</taxon>
    </lineage>
</organism>
<dbReference type="InterPro" id="IPR036390">
    <property type="entry name" value="WH_DNA-bd_sf"/>
</dbReference>
<keyword evidence="3" id="KW-0804">Transcription</keyword>
<evidence type="ECO:0000259" key="4">
    <source>
        <dbReference type="PROSITE" id="PS50995"/>
    </source>
</evidence>
<gene>
    <name evidence="5" type="ORF">J2Z66_007969</name>
</gene>
<keyword evidence="6" id="KW-1185">Reference proteome</keyword>
<reference evidence="5 6" key="1">
    <citation type="submission" date="2021-03" db="EMBL/GenBank/DDBJ databases">
        <title>Genomic Encyclopedia of Type Strains, Phase IV (KMG-IV): sequencing the most valuable type-strain genomes for metagenomic binning, comparative biology and taxonomic classification.</title>
        <authorList>
            <person name="Goeker M."/>
        </authorList>
    </citation>
    <scope>NUCLEOTIDE SEQUENCE [LARGE SCALE GENOMIC DNA]</scope>
    <source>
        <strain evidence="5 6">DSM 26048</strain>
    </source>
</reference>
<dbReference type="GO" id="GO:0003677">
    <property type="term" value="F:DNA binding"/>
    <property type="evidence" value="ECO:0007669"/>
    <property type="project" value="UniProtKB-KW"/>
</dbReference>
<keyword evidence="2 5" id="KW-0238">DNA-binding</keyword>
<dbReference type="Pfam" id="PF01047">
    <property type="entry name" value="MarR"/>
    <property type="match status" value="1"/>
</dbReference>
<keyword evidence="1" id="KW-0805">Transcription regulation</keyword>
<dbReference type="Proteomes" id="UP001519287">
    <property type="component" value="Unassembled WGS sequence"/>
</dbReference>
<dbReference type="InterPro" id="IPR036388">
    <property type="entry name" value="WH-like_DNA-bd_sf"/>
</dbReference>
<accession>A0ABS4J8Z9</accession>
<dbReference type="SUPFAM" id="SSF46785">
    <property type="entry name" value="Winged helix' DNA-binding domain"/>
    <property type="match status" value="1"/>
</dbReference>
<dbReference type="PROSITE" id="PS50995">
    <property type="entry name" value="HTH_MARR_2"/>
    <property type="match status" value="1"/>
</dbReference>
<evidence type="ECO:0000256" key="1">
    <source>
        <dbReference type="ARBA" id="ARBA00023015"/>
    </source>
</evidence>
<sequence>MIDEEIRLSLSKIWAKMRKDYSDALRAHQIHVGQDHALCQLWMEDGVTQSQLCERMGCEPPTLTNMLKKLEEYGLVNRKQDASDARISRVFLTEQGRALEQPVLEIWRSHQDKLLNGINTEERLLLRRLLQQMDRNLNE</sequence>